<name>A0A918VKV2_9SPHN</name>
<feature type="transmembrane region" description="Helical" evidence="1">
    <location>
        <begin position="36"/>
        <end position="58"/>
    </location>
</feature>
<dbReference type="AlphaFoldDB" id="A0A918VKV2"/>
<evidence type="ECO:0000313" key="3">
    <source>
        <dbReference type="EMBL" id="GHA04365.1"/>
    </source>
</evidence>
<feature type="transmembrane region" description="Helical" evidence="1">
    <location>
        <begin position="252"/>
        <end position="271"/>
    </location>
</feature>
<dbReference type="InterPro" id="IPR002656">
    <property type="entry name" value="Acyl_transf_3_dom"/>
</dbReference>
<gene>
    <name evidence="3" type="ORF">GCM10011617_26760</name>
</gene>
<dbReference type="GO" id="GO:0016020">
    <property type="term" value="C:membrane"/>
    <property type="evidence" value="ECO:0007669"/>
    <property type="project" value="TreeGrafter"/>
</dbReference>
<feature type="transmembrane region" description="Helical" evidence="1">
    <location>
        <begin position="195"/>
        <end position="216"/>
    </location>
</feature>
<accession>A0A918VKV2</accession>
<feature type="transmembrane region" description="Helical" evidence="1">
    <location>
        <begin position="12"/>
        <end position="30"/>
    </location>
</feature>
<keyword evidence="3" id="KW-0012">Acyltransferase</keyword>
<evidence type="ECO:0000313" key="4">
    <source>
        <dbReference type="Proteomes" id="UP000634139"/>
    </source>
</evidence>
<dbReference type="RefSeq" id="WP_189542387.1">
    <property type="nucleotide sequence ID" value="NZ_BMZD01000007.1"/>
</dbReference>
<keyword evidence="3" id="KW-0808">Transferase</keyword>
<dbReference type="EMBL" id="BMZD01000007">
    <property type="protein sequence ID" value="GHA04365.1"/>
    <property type="molecule type" value="Genomic_DNA"/>
</dbReference>
<organism evidence="3 4">
    <name type="scientific">Novosphingobium arvoryzae</name>
    <dbReference type="NCBI Taxonomy" id="1256514"/>
    <lineage>
        <taxon>Bacteria</taxon>
        <taxon>Pseudomonadati</taxon>
        <taxon>Pseudomonadota</taxon>
        <taxon>Alphaproteobacteria</taxon>
        <taxon>Sphingomonadales</taxon>
        <taxon>Sphingomonadaceae</taxon>
        <taxon>Novosphingobium</taxon>
    </lineage>
</organism>
<feature type="transmembrane region" description="Helical" evidence="1">
    <location>
        <begin position="283"/>
        <end position="302"/>
    </location>
</feature>
<comment type="caution">
    <text evidence="3">The sequence shown here is derived from an EMBL/GenBank/DDBJ whole genome shotgun (WGS) entry which is preliminary data.</text>
</comment>
<dbReference type="GO" id="GO:0016747">
    <property type="term" value="F:acyltransferase activity, transferring groups other than amino-acyl groups"/>
    <property type="evidence" value="ECO:0007669"/>
    <property type="project" value="InterPro"/>
</dbReference>
<feature type="transmembrane region" description="Helical" evidence="1">
    <location>
        <begin position="78"/>
        <end position="99"/>
    </location>
</feature>
<dbReference type="GO" id="GO:0000271">
    <property type="term" value="P:polysaccharide biosynthetic process"/>
    <property type="evidence" value="ECO:0007669"/>
    <property type="project" value="TreeGrafter"/>
</dbReference>
<sequence length="371" mass="41010">MPVQKLDFVDRMRGLAILAVIAVHYAQMFASPTLKIIGATGQVGVQLFFVASAFTLCLSADQRAGEAHGVRNFYIRRYFRIAPLYYLGIVAYAALYISAGKGSSYTAGNILANVFFVHGVIPSANNSIVPGGWTIGAEMLFYLIFPALYWAVERSWRRFGGAALAAWLGLALLVALGWHFGYRLETGRWIANNQFPYTVFIAQFSVFMIGIVYYLAAWRGDMLAPHRLRDGLLAAAGFGLCSWVIVADVHPLYGVLPTFAGIASVFLANWLRGQSAAGASGGGWLVGIGKVSFSLYVLHFMLVWQPSAWVIHWFEGDVMDEWLIALPLFVIDVVLLYWAGRITLRYIETPANNLARALIRRLDKPKEIPAS</sequence>
<keyword evidence="1" id="KW-0472">Membrane</keyword>
<reference evidence="3" key="2">
    <citation type="submission" date="2020-09" db="EMBL/GenBank/DDBJ databases">
        <authorList>
            <person name="Sun Q."/>
            <person name="Kim S."/>
        </authorList>
    </citation>
    <scope>NUCLEOTIDE SEQUENCE</scope>
    <source>
        <strain evidence="3">KCTC 32422</strain>
    </source>
</reference>
<feature type="transmembrane region" description="Helical" evidence="1">
    <location>
        <begin position="228"/>
        <end position="246"/>
    </location>
</feature>
<evidence type="ECO:0000259" key="2">
    <source>
        <dbReference type="Pfam" id="PF01757"/>
    </source>
</evidence>
<dbReference type="PANTHER" id="PTHR23028">
    <property type="entry name" value="ACETYLTRANSFERASE"/>
    <property type="match status" value="1"/>
</dbReference>
<evidence type="ECO:0000256" key="1">
    <source>
        <dbReference type="SAM" id="Phobius"/>
    </source>
</evidence>
<feature type="transmembrane region" description="Helical" evidence="1">
    <location>
        <begin position="322"/>
        <end position="340"/>
    </location>
</feature>
<keyword evidence="1" id="KW-1133">Transmembrane helix</keyword>
<dbReference type="InterPro" id="IPR050879">
    <property type="entry name" value="Acyltransferase_3"/>
</dbReference>
<proteinExistence type="predicted"/>
<feature type="transmembrane region" description="Helical" evidence="1">
    <location>
        <begin position="132"/>
        <end position="152"/>
    </location>
</feature>
<keyword evidence="1" id="KW-0812">Transmembrane</keyword>
<feature type="domain" description="Acyltransferase 3" evidence="2">
    <location>
        <begin position="7"/>
        <end position="335"/>
    </location>
</feature>
<protein>
    <submittedName>
        <fullName evidence="3">Acyltransferase</fullName>
    </submittedName>
</protein>
<keyword evidence="4" id="KW-1185">Reference proteome</keyword>
<dbReference type="Pfam" id="PF01757">
    <property type="entry name" value="Acyl_transf_3"/>
    <property type="match status" value="1"/>
</dbReference>
<dbReference type="PANTHER" id="PTHR23028:SF131">
    <property type="entry name" value="BLR2367 PROTEIN"/>
    <property type="match status" value="1"/>
</dbReference>
<reference evidence="3" key="1">
    <citation type="journal article" date="2014" name="Int. J. Syst. Evol. Microbiol.">
        <title>Complete genome sequence of Corynebacterium casei LMG S-19264T (=DSM 44701T), isolated from a smear-ripened cheese.</title>
        <authorList>
            <consortium name="US DOE Joint Genome Institute (JGI-PGF)"/>
            <person name="Walter F."/>
            <person name="Albersmeier A."/>
            <person name="Kalinowski J."/>
            <person name="Ruckert C."/>
        </authorList>
    </citation>
    <scope>NUCLEOTIDE SEQUENCE</scope>
    <source>
        <strain evidence="3">KCTC 32422</strain>
    </source>
</reference>
<dbReference type="Proteomes" id="UP000634139">
    <property type="component" value="Unassembled WGS sequence"/>
</dbReference>
<feature type="transmembrane region" description="Helical" evidence="1">
    <location>
        <begin position="159"/>
        <end position="180"/>
    </location>
</feature>